<reference evidence="10" key="1">
    <citation type="journal article" date="2021" name="Proc. Natl. Acad. Sci. U.S.A.">
        <title>Three genomes in the algal genus Volvox reveal the fate of a haploid sex-determining region after a transition to homothallism.</title>
        <authorList>
            <person name="Yamamoto K."/>
            <person name="Hamaji T."/>
            <person name="Kawai-Toyooka H."/>
            <person name="Matsuzaki R."/>
            <person name="Takahashi F."/>
            <person name="Nishimura Y."/>
            <person name="Kawachi M."/>
            <person name="Noguchi H."/>
            <person name="Minakuchi Y."/>
            <person name="Umen J.G."/>
            <person name="Toyoda A."/>
            <person name="Nozaki H."/>
        </authorList>
    </citation>
    <scope>NUCLEOTIDE SEQUENCE</scope>
    <source>
        <strain evidence="10">NIES-3785</strain>
    </source>
</reference>
<keyword evidence="5" id="KW-0210">Decarboxylase</keyword>
<keyword evidence="7" id="KW-0456">Lyase</keyword>
<protein>
    <recommendedName>
        <fullName evidence="12">Hydroxyisourate hydrolase</fullName>
    </recommendedName>
</protein>
<accession>A0A8J4GLR2</accession>
<dbReference type="Gene3D" id="1.10.3330.10">
    <property type="entry name" value="Oxo-4-hydroxy-4-carboxy-5-ureidoimidazoline decarboxylase"/>
    <property type="match status" value="1"/>
</dbReference>
<evidence type="ECO:0000313" key="11">
    <source>
        <dbReference type="Proteomes" id="UP000722791"/>
    </source>
</evidence>
<keyword evidence="6" id="KW-0378">Hydrolase</keyword>
<dbReference type="GO" id="GO:0005777">
    <property type="term" value="C:peroxisome"/>
    <property type="evidence" value="ECO:0007669"/>
    <property type="project" value="TreeGrafter"/>
</dbReference>
<evidence type="ECO:0000256" key="2">
    <source>
        <dbReference type="ARBA" id="ARBA00001163"/>
    </source>
</evidence>
<proteinExistence type="predicted"/>
<feature type="domain" description="Transthyretin/hydroxyisourate hydrolase" evidence="8">
    <location>
        <begin position="224"/>
        <end position="344"/>
    </location>
</feature>
<comment type="catalytic activity">
    <reaction evidence="1">
        <text>5-hydroxyisourate + H2O = 5-hydroxy-2-oxo-4-ureido-2,5-dihydro-1H-imidazole-5-carboxylate + H(+)</text>
        <dbReference type="Rhea" id="RHEA:23736"/>
        <dbReference type="ChEBI" id="CHEBI:15377"/>
        <dbReference type="ChEBI" id="CHEBI:15378"/>
        <dbReference type="ChEBI" id="CHEBI:18072"/>
        <dbReference type="ChEBI" id="CHEBI:58639"/>
        <dbReference type="EC" id="3.5.2.17"/>
    </reaction>
</comment>
<dbReference type="EMBL" id="BNCQ01000032">
    <property type="protein sequence ID" value="GIM09700.1"/>
    <property type="molecule type" value="Genomic_DNA"/>
</dbReference>
<dbReference type="AlphaFoldDB" id="A0A8J4GLR2"/>
<dbReference type="InterPro" id="IPR014306">
    <property type="entry name" value="Hydroxyisourate_hydrolase"/>
</dbReference>
<organism evidence="10 11">
    <name type="scientific">Volvox reticuliferus</name>
    <dbReference type="NCBI Taxonomy" id="1737510"/>
    <lineage>
        <taxon>Eukaryota</taxon>
        <taxon>Viridiplantae</taxon>
        <taxon>Chlorophyta</taxon>
        <taxon>core chlorophytes</taxon>
        <taxon>Chlorophyceae</taxon>
        <taxon>CS clade</taxon>
        <taxon>Chlamydomonadales</taxon>
        <taxon>Volvocaceae</taxon>
        <taxon>Volvox</taxon>
    </lineage>
</organism>
<evidence type="ECO:0000256" key="1">
    <source>
        <dbReference type="ARBA" id="ARBA00001043"/>
    </source>
</evidence>
<evidence type="ECO:0000313" key="10">
    <source>
        <dbReference type="EMBL" id="GIM09700.1"/>
    </source>
</evidence>
<evidence type="ECO:0000256" key="3">
    <source>
        <dbReference type="ARBA" id="ARBA00004754"/>
    </source>
</evidence>
<comment type="pathway">
    <text evidence="3">Purine metabolism; urate degradation; (S)-allantoin from urate: step 3/3.</text>
</comment>
<dbReference type="GO" id="GO:0006144">
    <property type="term" value="P:purine nucleobase metabolic process"/>
    <property type="evidence" value="ECO:0007669"/>
    <property type="project" value="UniProtKB-KW"/>
</dbReference>
<comment type="caution">
    <text evidence="10">The sequence shown here is derived from an EMBL/GenBank/DDBJ whole genome shotgun (WGS) entry which is preliminary data.</text>
</comment>
<dbReference type="GO" id="GO:0019628">
    <property type="term" value="P:urate catabolic process"/>
    <property type="evidence" value="ECO:0007669"/>
    <property type="project" value="TreeGrafter"/>
</dbReference>
<feature type="domain" description="Oxo-4-hydroxy-4-carboxy-5-ureidoimidazoline decarboxylase" evidence="9">
    <location>
        <begin position="40"/>
        <end position="184"/>
    </location>
</feature>
<dbReference type="NCBIfam" id="TIGR02962">
    <property type="entry name" value="hdxy_isourate"/>
    <property type="match status" value="1"/>
</dbReference>
<dbReference type="CDD" id="cd05822">
    <property type="entry name" value="TLP_HIUase"/>
    <property type="match status" value="1"/>
</dbReference>
<sequence>NSDGYPIYPVYLDRNISDSVAIKTVVSDMALSISYEQALSCCASTRFAQQLSAEGSYADLDALLTAARRIWWTQTGVPGWLEALAAHPKIGDKKGIEGKPEAFAIFSRNEQAASNQSLSNDVSAELADWNKRYLDKFGFIFIIFAKGKGAPQILEALKKRYVRLPHEELQVAAQEQMKITELRLCGLYGVSDSTDPVATRTQRRAEQVLTHLAPAPGGPLRSPITTHVLDTASGLPARGLPLALLKQDEVSKTWETVGEGVTNDDGRVGTLLPPGNYITPGRYRMFFDTSVYLAACKLAHPTFYSEVPFYPEVVVEFIITPDKAMEHYHIPLLLSPYGFSTYRGS</sequence>
<dbReference type="Gene3D" id="2.60.40.180">
    <property type="entry name" value="Transthyretin/hydroxyisourate hydrolase domain"/>
    <property type="match status" value="1"/>
</dbReference>
<dbReference type="InterPro" id="IPR036778">
    <property type="entry name" value="OHCU_decarboxylase_sf"/>
</dbReference>
<evidence type="ECO:0000259" key="8">
    <source>
        <dbReference type="Pfam" id="PF00576"/>
    </source>
</evidence>
<dbReference type="PROSITE" id="PS00769">
    <property type="entry name" value="TRANSTHYRETIN_2"/>
    <property type="match status" value="1"/>
</dbReference>
<dbReference type="SUPFAM" id="SSF158694">
    <property type="entry name" value="UraD-Like"/>
    <property type="match status" value="1"/>
</dbReference>
<dbReference type="InterPro" id="IPR018020">
    <property type="entry name" value="OHCU_decarboxylase"/>
</dbReference>
<evidence type="ECO:0000256" key="7">
    <source>
        <dbReference type="ARBA" id="ARBA00023239"/>
    </source>
</evidence>
<name>A0A8J4GLR2_9CHLO</name>
<evidence type="ECO:0000256" key="5">
    <source>
        <dbReference type="ARBA" id="ARBA00022793"/>
    </source>
</evidence>
<evidence type="ECO:0000256" key="6">
    <source>
        <dbReference type="ARBA" id="ARBA00022801"/>
    </source>
</evidence>
<dbReference type="PANTHER" id="PTHR43466:SF1">
    <property type="entry name" value="2-OXO-4-HYDROXY-4-CARBOXY-5-UREIDOIMIDAZOLINE DECARBOXYLASE-RELATED"/>
    <property type="match status" value="1"/>
</dbReference>
<evidence type="ECO:0000259" key="9">
    <source>
        <dbReference type="Pfam" id="PF09349"/>
    </source>
</evidence>
<dbReference type="InterPro" id="IPR036817">
    <property type="entry name" value="Transthyretin/HIU_hydrolase_sf"/>
</dbReference>
<dbReference type="GO" id="GO:0051997">
    <property type="term" value="F:2-oxo-4-hydroxy-4-carboxy-5-ureidoimidazoline decarboxylase activity"/>
    <property type="evidence" value="ECO:0007669"/>
    <property type="project" value="UniProtKB-EC"/>
</dbReference>
<dbReference type="Pfam" id="PF00576">
    <property type="entry name" value="Transthyretin"/>
    <property type="match status" value="1"/>
</dbReference>
<dbReference type="SUPFAM" id="SSF49472">
    <property type="entry name" value="Transthyretin (synonym: prealbumin)"/>
    <property type="match status" value="1"/>
</dbReference>
<evidence type="ECO:0008006" key="12">
    <source>
        <dbReference type="Google" id="ProtNLM"/>
    </source>
</evidence>
<dbReference type="PANTHER" id="PTHR43466">
    <property type="entry name" value="2-OXO-4-HYDROXY-4-CARBOXY-5-UREIDOIMIDAZOLINE DECARBOXYLASE-RELATED"/>
    <property type="match status" value="1"/>
</dbReference>
<keyword evidence="4" id="KW-0659">Purine metabolism</keyword>
<dbReference type="Proteomes" id="UP000722791">
    <property type="component" value="Unassembled WGS sequence"/>
</dbReference>
<dbReference type="InterPro" id="IPR023416">
    <property type="entry name" value="Transthyretin/HIU_hydrolase_d"/>
</dbReference>
<comment type="catalytic activity">
    <reaction evidence="2">
        <text>5-hydroxy-2-oxo-4-ureido-2,5-dihydro-1H-imidazole-5-carboxylate + H(+) = (S)-allantoin + CO2</text>
        <dbReference type="Rhea" id="RHEA:26301"/>
        <dbReference type="ChEBI" id="CHEBI:15378"/>
        <dbReference type="ChEBI" id="CHEBI:15678"/>
        <dbReference type="ChEBI" id="CHEBI:16526"/>
        <dbReference type="ChEBI" id="CHEBI:58639"/>
        <dbReference type="EC" id="4.1.1.97"/>
    </reaction>
</comment>
<dbReference type="InterPro" id="IPR023419">
    <property type="entry name" value="Transthyretin_CS"/>
</dbReference>
<dbReference type="Pfam" id="PF09349">
    <property type="entry name" value="OHCU_decarbox"/>
    <property type="match status" value="1"/>
</dbReference>
<feature type="non-terminal residue" evidence="10">
    <location>
        <position position="1"/>
    </location>
</feature>
<evidence type="ECO:0000256" key="4">
    <source>
        <dbReference type="ARBA" id="ARBA00022631"/>
    </source>
</evidence>
<gene>
    <name evidence="10" type="ORF">Vretimale_13504</name>
</gene>
<dbReference type="GO" id="GO:0033971">
    <property type="term" value="F:hydroxyisourate hydrolase activity"/>
    <property type="evidence" value="ECO:0007669"/>
    <property type="project" value="UniProtKB-EC"/>
</dbReference>